<gene>
    <name evidence="2" type="ORF">IV54_GL000011</name>
</gene>
<comment type="caution">
    <text evidence="2">The sequence shown here is derived from an EMBL/GenBank/DDBJ whole genome shotgun (WGS) entry which is preliminary data.</text>
</comment>
<dbReference type="Proteomes" id="UP000051906">
    <property type="component" value="Unassembled WGS sequence"/>
</dbReference>
<name>A0A0R2LZ72_9LACO</name>
<evidence type="ECO:0000313" key="2">
    <source>
        <dbReference type="EMBL" id="KRO03562.1"/>
    </source>
</evidence>
<keyword evidence="1" id="KW-1133">Transmembrane helix</keyword>
<evidence type="ECO:0000256" key="1">
    <source>
        <dbReference type="SAM" id="Phobius"/>
    </source>
</evidence>
<dbReference type="AlphaFoldDB" id="A0A0R2LZ72"/>
<dbReference type="STRING" id="616990.IV54_GL000011"/>
<dbReference type="PATRIC" id="fig|616990.3.peg.14"/>
<proteinExistence type="predicted"/>
<protein>
    <recommendedName>
        <fullName evidence="4">DUF3784 domain-containing protein</fullName>
    </recommendedName>
</protein>
<dbReference type="EMBL" id="JQCA01000072">
    <property type="protein sequence ID" value="KRO03562.1"/>
    <property type="molecule type" value="Genomic_DNA"/>
</dbReference>
<organism evidence="2 3">
    <name type="scientific">Levilactobacillus paucivorans</name>
    <dbReference type="NCBI Taxonomy" id="616990"/>
    <lineage>
        <taxon>Bacteria</taxon>
        <taxon>Bacillati</taxon>
        <taxon>Bacillota</taxon>
        <taxon>Bacilli</taxon>
        <taxon>Lactobacillales</taxon>
        <taxon>Lactobacillaceae</taxon>
        <taxon>Levilactobacillus</taxon>
    </lineage>
</organism>
<feature type="transmembrane region" description="Helical" evidence="1">
    <location>
        <begin position="33"/>
        <end position="55"/>
    </location>
</feature>
<evidence type="ECO:0008006" key="4">
    <source>
        <dbReference type="Google" id="ProtNLM"/>
    </source>
</evidence>
<accession>A0A0R2LZ72</accession>
<reference evidence="2 3" key="1">
    <citation type="journal article" date="2015" name="Genome Announc.">
        <title>Expanding the biotechnology potential of lactobacilli through comparative genomics of 213 strains and associated genera.</title>
        <authorList>
            <person name="Sun Z."/>
            <person name="Harris H.M."/>
            <person name="McCann A."/>
            <person name="Guo C."/>
            <person name="Argimon S."/>
            <person name="Zhang W."/>
            <person name="Yang X."/>
            <person name="Jeffery I.B."/>
            <person name="Cooney J.C."/>
            <person name="Kagawa T.F."/>
            <person name="Liu W."/>
            <person name="Song Y."/>
            <person name="Salvetti E."/>
            <person name="Wrobel A."/>
            <person name="Rasinkangas P."/>
            <person name="Parkhill J."/>
            <person name="Rea M.C."/>
            <person name="O'Sullivan O."/>
            <person name="Ritari J."/>
            <person name="Douillard F.P."/>
            <person name="Paul Ross R."/>
            <person name="Yang R."/>
            <person name="Briner A.E."/>
            <person name="Felis G.E."/>
            <person name="de Vos W.M."/>
            <person name="Barrangou R."/>
            <person name="Klaenhammer T.R."/>
            <person name="Caufield P.W."/>
            <person name="Cui Y."/>
            <person name="Zhang H."/>
            <person name="O'Toole P.W."/>
        </authorList>
    </citation>
    <scope>NUCLEOTIDE SEQUENCE [LARGE SCALE GENOMIC DNA]</scope>
    <source>
        <strain evidence="2 3">DSM 22467</strain>
    </source>
</reference>
<sequence>MICYTVLALGIGWGAYSHRNRPFLVFHPEENAALSNILKVGGILLLLVGILSAVATALNNTILIIIALLAGIIVILALQILMVRWLPKA</sequence>
<keyword evidence="1" id="KW-0812">Transmembrane</keyword>
<feature type="transmembrane region" description="Helical" evidence="1">
    <location>
        <begin position="62"/>
        <end position="86"/>
    </location>
</feature>
<keyword evidence="1" id="KW-0472">Membrane</keyword>
<evidence type="ECO:0000313" key="3">
    <source>
        <dbReference type="Proteomes" id="UP000051906"/>
    </source>
</evidence>
<keyword evidence="3" id="KW-1185">Reference proteome</keyword>